<proteinExistence type="predicted"/>
<accession>E2ADC9</accession>
<keyword evidence="3" id="KW-1185">Reference proteome</keyword>
<evidence type="ECO:0000313" key="3">
    <source>
        <dbReference type="Proteomes" id="UP000000311"/>
    </source>
</evidence>
<dbReference type="SUPFAM" id="SSF56436">
    <property type="entry name" value="C-type lectin-like"/>
    <property type="match status" value="1"/>
</dbReference>
<feature type="domain" description="C-type lectin" evidence="1">
    <location>
        <begin position="48"/>
        <end position="159"/>
    </location>
</feature>
<dbReference type="PANTHER" id="PTHR45784">
    <property type="entry name" value="C-TYPE LECTIN DOMAIN FAMILY 20 MEMBER A-RELATED"/>
    <property type="match status" value="1"/>
</dbReference>
<name>E2ADC9_CAMFO</name>
<dbReference type="InterPro" id="IPR016187">
    <property type="entry name" value="CTDL_fold"/>
</dbReference>
<dbReference type="SMART" id="SM00034">
    <property type="entry name" value="CLECT"/>
    <property type="match status" value="1"/>
</dbReference>
<dbReference type="InterPro" id="IPR016186">
    <property type="entry name" value="C-type_lectin-like/link_sf"/>
</dbReference>
<dbReference type="PROSITE" id="PS50041">
    <property type="entry name" value="C_TYPE_LECTIN_2"/>
    <property type="match status" value="1"/>
</dbReference>
<keyword evidence="2" id="KW-0675">Receptor</keyword>
<dbReference type="PANTHER" id="PTHR45784:SF3">
    <property type="entry name" value="C-TYPE LECTIN DOMAIN FAMILY 4 MEMBER K-LIKE-RELATED"/>
    <property type="match status" value="1"/>
</dbReference>
<dbReference type="OMA" id="NRCCANT"/>
<dbReference type="CDD" id="cd00037">
    <property type="entry name" value="CLECT"/>
    <property type="match status" value="1"/>
</dbReference>
<dbReference type="InParanoid" id="E2ADC9"/>
<dbReference type="InterPro" id="IPR001304">
    <property type="entry name" value="C-type_lectin-like"/>
</dbReference>
<dbReference type="Proteomes" id="UP000000311">
    <property type="component" value="Unassembled WGS sequence"/>
</dbReference>
<protein>
    <submittedName>
        <fullName evidence="2">Macrophage mannose receptor 1</fullName>
    </submittedName>
</protein>
<dbReference type="Pfam" id="PF00059">
    <property type="entry name" value="Lectin_C"/>
    <property type="match status" value="1"/>
</dbReference>
<evidence type="ECO:0000259" key="1">
    <source>
        <dbReference type="PROSITE" id="PS50041"/>
    </source>
</evidence>
<organism evidence="3">
    <name type="scientific">Camponotus floridanus</name>
    <name type="common">Florida carpenter ant</name>
    <dbReference type="NCBI Taxonomy" id="104421"/>
    <lineage>
        <taxon>Eukaryota</taxon>
        <taxon>Metazoa</taxon>
        <taxon>Ecdysozoa</taxon>
        <taxon>Arthropoda</taxon>
        <taxon>Hexapoda</taxon>
        <taxon>Insecta</taxon>
        <taxon>Pterygota</taxon>
        <taxon>Neoptera</taxon>
        <taxon>Endopterygota</taxon>
        <taxon>Hymenoptera</taxon>
        <taxon>Apocrita</taxon>
        <taxon>Aculeata</taxon>
        <taxon>Formicoidea</taxon>
        <taxon>Formicidae</taxon>
        <taxon>Formicinae</taxon>
        <taxon>Camponotus</taxon>
    </lineage>
</organism>
<reference evidence="2 3" key="1">
    <citation type="journal article" date="2010" name="Science">
        <title>Genomic comparison of the ants Camponotus floridanus and Harpegnathos saltator.</title>
        <authorList>
            <person name="Bonasio R."/>
            <person name="Zhang G."/>
            <person name="Ye C."/>
            <person name="Mutti N.S."/>
            <person name="Fang X."/>
            <person name="Qin N."/>
            <person name="Donahue G."/>
            <person name="Yang P."/>
            <person name="Li Q."/>
            <person name="Li C."/>
            <person name="Zhang P."/>
            <person name="Huang Z."/>
            <person name="Berger S.L."/>
            <person name="Reinberg D."/>
            <person name="Wang J."/>
            <person name="Liebig J."/>
        </authorList>
    </citation>
    <scope>NUCLEOTIDE SEQUENCE [LARGE SCALE GENOMIC DNA]</scope>
    <source>
        <strain evidence="3">C129</strain>
    </source>
</reference>
<evidence type="ECO:0000313" key="2">
    <source>
        <dbReference type="EMBL" id="EFN68545.1"/>
    </source>
</evidence>
<dbReference type="Gene3D" id="3.10.100.10">
    <property type="entry name" value="Mannose-Binding Protein A, subunit A"/>
    <property type="match status" value="1"/>
</dbReference>
<dbReference type="EMBL" id="GL438749">
    <property type="protein sequence ID" value="EFN68545.1"/>
    <property type="molecule type" value="Genomic_DNA"/>
</dbReference>
<sequence length="178" mass="20093">MCQALQCPEDRNMTTLVPAANYKYYSMYSVSSLPENTTIECIPKAGMFIFSSESLNYTQAQSFCRKRNSSLAHVISEERTEGLVKFVSQNRPSFVGLSNKEGIWKNDFGESLSCFDYRAWGEGQPSHRGCVTLVNPPAESSPPFWKVVPCYVSLPFICEISPSSQRSSQKHNKSRHRT</sequence>
<dbReference type="AlphaFoldDB" id="E2ADC9"/>
<dbReference type="OrthoDB" id="8066719at2759"/>
<gene>
    <name evidence="2" type="ORF">EAG_07145</name>
</gene>